<keyword evidence="4" id="KW-1185">Reference proteome</keyword>
<comment type="caution">
    <text evidence="3">The sequence shown here is derived from an EMBL/GenBank/DDBJ whole genome shotgun (WGS) entry which is preliminary data.</text>
</comment>
<dbReference type="SUPFAM" id="SSF49854">
    <property type="entry name" value="Spermadhesin, CUB domain"/>
    <property type="match status" value="1"/>
</dbReference>
<keyword evidence="2" id="KW-0472">Membrane</keyword>
<protein>
    <submittedName>
        <fullName evidence="3">Uncharacterized protein</fullName>
    </submittedName>
</protein>
<feature type="region of interest" description="Disordered" evidence="1">
    <location>
        <begin position="196"/>
        <end position="223"/>
    </location>
</feature>
<dbReference type="InterPro" id="IPR035914">
    <property type="entry name" value="Sperma_CUB_dom_sf"/>
</dbReference>
<evidence type="ECO:0000256" key="1">
    <source>
        <dbReference type="SAM" id="MobiDB-lite"/>
    </source>
</evidence>
<dbReference type="Proteomes" id="UP000683360">
    <property type="component" value="Unassembled WGS sequence"/>
</dbReference>
<dbReference type="EMBL" id="CAJPWZ010002391">
    <property type="protein sequence ID" value="CAG2237555.1"/>
    <property type="molecule type" value="Genomic_DNA"/>
</dbReference>
<feature type="compositionally biased region" description="Polar residues" evidence="1">
    <location>
        <begin position="158"/>
        <end position="174"/>
    </location>
</feature>
<proteinExistence type="predicted"/>
<evidence type="ECO:0000313" key="3">
    <source>
        <dbReference type="EMBL" id="CAG2237555.1"/>
    </source>
</evidence>
<dbReference type="AlphaFoldDB" id="A0A8S3TUL4"/>
<feature type="region of interest" description="Disordered" evidence="1">
    <location>
        <begin position="148"/>
        <end position="174"/>
    </location>
</feature>
<dbReference type="OrthoDB" id="6154580at2759"/>
<gene>
    <name evidence="3" type="ORF">MEDL_50007</name>
</gene>
<accession>A0A8S3TUL4</accession>
<keyword evidence="2" id="KW-1133">Transmembrane helix</keyword>
<keyword evidence="2" id="KW-0812">Transmembrane</keyword>
<sequence>MDYYCLSDQALVPCSSLNTTDTKVFLWNPGYPSSSLNGSSACTCSIEASCNSTLRLTAIDLRLGTSTACDQSIMVTDGSTVMVLDCSDNNDYLPTTLYVSTDHFIQIQIVDNLGLADGYYFLLFEGSSSGAELTLSCGSAALVTPSVPPTSLPDCPSTDVTTESKPTRTVTSTESYISSAAPSSYFQSTNIELMTTPSKGTTTVPSTETFITSETPNSSRLSTNVESMTIPIDIAPTNSTSSVIEVAYTTSDIPETVVTSTDLTITGKSEVTQTTINEVKATAKTTTELNSTTNNKITIPSGNTTKRSTAGILNSTETNNSQTTKEAATYSSTEPVSVSPGWTSTIQNFAVTRSLTTILSHSGSSQKAHTTEVEQTTYTNVTLSVDKSSPIRSPLIIGLSVTVIVICILVLLFMLYRYKRKGKFCMFSPRTNEESCRVYQMTKI</sequence>
<name>A0A8S3TUL4_MYTED</name>
<feature type="transmembrane region" description="Helical" evidence="2">
    <location>
        <begin position="395"/>
        <end position="416"/>
    </location>
</feature>
<reference evidence="3" key="1">
    <citation type="submission" date="2021-03" db="EMBL/GenBank/DDBJ databases">
        <authorList>
            <person name="Bekaert M."/>
        </authorList>
    </citation>
    <scope>NUCLEOTIDE SEQUENCE</scope>
</reference>
<organism evidence="3 4">
    <name type="scientific">Mytilus edulis</name>
    <name type="common">Blue mussel</name>
    <dbReference type="NCBI Taxonomy" id="6550"/>
    <lineage>
        <taxon>Eukaryota</taxon>
        <taxon>Metazoa</taxon>
        <taxon>Spiralia</taxon>
        <taxon>Lophotrochozoa</taxon>
        <taxon>Mollusca</taxon>
        <taxon>Bivalvia</taxon>
        <taxon>Autobranchia</taxon>
        <taxon>Pteriomorphia</taxon>
        <taxon>Mytilida</taxon>
        <taxon>Mytiloidea</taxon>
        <taxon>Mytilidae</taxon>
        <taxon>Mytilinae</taxon>
        <taxon>Mytilus</taxon>
    </lineage>
</organism>
<evidence type="ECO:0000256" key="2">
    <source>
        <dbReference type="SAM" id="Phobius"/>
    </source>
</evidence>
<evidence type="ECO:0000313" key="4">
    <source>
        <dbReference type="Proteomes" id="UP000683360"/>
    </source>
</evidence>